<dbReference type="InterPro" id="IPR038221">
    <property type="entry name" value="YidC_periplasmic_sf"/>
</dbReference>
<proteinExistence type="inferred from homology"/>
<comment type="subunit">
    <text evidence="13">Interacts with the Sec translocase complex via SecD. Specifically interacts with transmembrane segments of nascent integral membrane proteins during membrane integration.</text>
</comment>
<organism evidence="17 18">
    <name type="scientific">Spirosoma pollinicola</name>
    <dbReference type="NCBI Taxonomy" id="2057025"/>
    <lineage>
        <taxon>Bacteria</taxon>
        <taxon>Pseudomonadati</taxon>
        <taxon>Bacteroidota</taxon>
        <taxon>Cytophagia</taxon>
        <taxon>Cytophagales</taxon>
        <taxon>Cytophagaceae</taxon>
        <taxon>Spirosoma</taxon>
    </lineage>
</organism>
<evidence type="ECO:0000256" key="3">
    <source>
        <dbReference type="ARBA" id="ARBA00015325"/>
    </source>
</evidence>
<dbReference type="NCBIfam" id="NF002356">
    <property type="entry name" value="PRK01318.2-3"/>
    <property type="match status" value="1"/>
</dbReference>
<dbReference type="PANTHER" id="PTHR12428:SF65">
    <property type="entry name" value="CYTOCHROME C OXIDASE ASSEMBLY PROTEIN COX18, MITOCHONDRIAL"/>
    <property type="match status" value="1"/>
</dbReference>
<dbReference type="GO" id="GO:0005886">
    <property type="term" value="C:plasma membrane"/>
    <property type="evidence" value="ECO:0007669"/>
    <property type="project" value="UniProtKB-SubCell"/>
</dbReference>
<evidence type="ECO:0000256" key="2">
    <source>
        <dbReference type="ARBA" id="ARBA00010527"/>
    </source>
</evidence>
<evidence type="ECO:0000256" key="14">
    <source>
        <dbReference type="SAM" id="MobiDB-lite"/>
    </source>
</evidence>
<dbReference type="CDD" id="cd20070">
    <property type="entry name" value="5TM_YidC_Alb3"/>
    <property type="match status" value="1"/>
</dbReference>
<dbReference type="RefSeq" id="WP_100988697.1">
    <property type="nucleotide sequence ID" value="NZ_CP025096.1"/>
</dbReference>
<dbReference type="InterPro" id="IPR019998">
    <property type="entry name" value="Membr_insert_YidC"/>
</dbReference>
<evidence type="ECO:0000256" key="13">
    <source>
        <dbReference type="HAMAP-Rule" id="MF_01810"/>
    </source>
</evidence>
<dbReference type="GO" id="GO:0051205">
    <property type="term" value="P:protein insertion into membrane"/>
    <property type="evidence" value="ECO:0007669"/>
    <property type="project" value="TreeGrafter"/>
</dbReference>
<feature type="region of interest" description="Disordered" evidence="14">
    <location>
        <begin position="30"/>
        <end position="59"/>
    </location>
</feature>
<evidence type="ECO:0000256" key="10">
    <source>
        <dbReference type="ARBA" id="ARBA00023186"/>
    </source>
</evidence>
<dbReference type="NCBIfam" id="TIGR03593">
    <property type="entry name" value="yidC_nterm"/>
    <property type="match status" value="1"/>
</dbReference>
<evidence type="ECO:0000256" key="8">
    <source>
        <dbReference type="ARBA" id="ARBA00022989"/>
    </source>
</evidence>
<reference evidence="17 18" key="1">
    <citation type="submission" date="2017-11" db="EMBL/GenBank/DDBJ databases">
        <title>Taxonomic description and genome sequences of Spirosoma HA7 sp. nov., isolated from pollen microhabitat of Corylus avellana.</title>
        <authorList>
            <person name="Ambika Manirajan B."/>
            <person name="Suarez C."/>
            <person name="Ratering S."/>
            <person name="Geissler-Plaum R."/>
            <person name="Cardinale M."/>
            <person name="Sylvia S."/>
        </authorList>
    </citation>
    <scope>NUCLEOTIDE SEQUENCE [LARGE SCALE GENOMIC DNA]</scope>
    <source>
        <strain evidence="17 18">HA7</strain>
    </source>
</reference>
<evidence type="ECO:0000256" key="1">
    <source>
        <dbReference type="ARBA" id="ARBA00004429"/>
    </source>
</evidence>
<dbReference type="HAMAP" id="MF_01810">
    <property type="entry name" value="YidC_type1"/>
    <property type="match status" value="1"/>
</dbReference>
<evidence type="ECO:0000256" key="4">
    <source>
        <dbReference type="ARBA" id="ARBA00022448"/>
    </source>
</evidence>
<keyword evidence="6 13" id="KW-0812">Transmembrane</keyword>
<dbReference type="EMBL" id="CP025096">
    <property type="protein sequence ID" value="AUD02940.1"/>
    <property type="molecule type" value="Genomic_DNA"/>
</dbReference>
<feature type="domain" description="Membrane insertase YidC/Oxa/ALB C-terminal" evidence="15">
    <location>
        <begin position="370"/>
        <end position="565"/>
    </location>
</feature>
<dbReference type="CDD" id="cd19961">
    <property type="entry name" value="EcYidC-like_peri"/>
    <property type="match status" value="1"/>
</dbReference>
<dbReference type="Gene3D" id="2.70.98.90">
    <property type="match status" value="1"/>
</dbReference>
<evidence type="ECO:0000256" key="6">
    <source>
        <dbReference type="ARBA" id="ARBA00022692"/>
    </source>
</evidence>
<dbReference type="OrthoDB" id="9780552at2"/>
<protein>
    <recommendedName>
        <fullName evidence="3 13">Membrane protein insertase YidC</fullName>
    </recommendedName>
    <alternativeName>
        <fullName evidence="12 13">Foldase YidC</fullName>
    </alternativeName>
    <alternativeName>
        <fullName evidence="11 13">Membrane integrase YidC</fullName>
    </alternativeName>
    <alternativeName>
        <fullName evidence="13">Membrane protein YidC</fullName>
    </alternativeName>
</protein>
<dbReference type="KEGG" id="spir:CWM47_14520"/>
<sequence>MDRNQLIGIVLILAMLVGYQLLVPKPAPEKPVAQKTQTIKPTTASGGETDSVADSKGNSATQRIDSAAVKAQFGDFSTVATGQARDIFIENKDIKLTFSTQGGRVKEVVLKNYKTYDQKPLVLIDEQSSKTVLELPTSRGKVDLHQLYYQTTTQSGTVGGQPQQIVFRAEVAPGQAIEQVYTIPAEGFVLDYDLKLNGLNNTIGTGDIRFFWEDKMRQYENDLSNNRRAATVNYLTSDESFEKLTEGESSQDVTVEEPVQWFTIKHKYFLSGFVAKNSPLRKASFKTLVDTADSSVVKTAVADVTLPIADVKAGKGQYKFFYGPNDFQLLGKVAPEFDQNVYLGYSILKPINKYFFVPVFNFMGQFITNYGLLIIALVVFVKLILTPLTYKSYISMAKMRVLQPELNEMKERVGNDMAKQQSEQMKLYQEVGVSPLSGCVPVLATMPILFALFMLFPNLIELRQKSFLWASDLSTYDAFITFPTIPFIGSHLSLFTVLMTISSIAYAYYNNQTTPTQPGPVNMKAMSYVFPLMFMFVLNSYPAGLTFYYFVSNVVTIAQQLLIRRFVDEDKIKAVLDENRRKNAAGEGKKPGGFQALLQKQLASAEEARKLADEATRRAKTKK</sequence>
<comment type="function">
    <text evidence="13">Required for the insertion and/or proper folding and/or complex formation of integral membrane proteins into the membrane. Involved in integration of membrane proteins that insert both dependently and independently of the Sec translocase complex, as well as at least some lipoproteins. Aids folding of multispanning membrane proteins.</text>
</comment>
<feature type="compositionally biased region" description="Polar residues" evidence="14">
    <location>
        <begin position="34"/>
        <end position="48"/>
    </location>
</feature>
<accession>A0A2K8YZ66</accession>
<evidence type="ECO:0000256" key="7">
    <source>
        <dbReference type="ARBA" id="ARBA00022927"/>
    </source>
</evidence>
<comment type="similarity">
    <text evidence="2 13">Belongs to the OXA1/ALB3/YidC family. Type 1 subfamily.</text>
</comment>
<evidence type="ECO:0000259" key="15">
    <source>
        <dbReference type="Pfam" id="PF02096"/>
    </source>
</evidence>
<keyword evidence="5 13" id="KW-1003">Cell membrane</keyword>
<name>A0A2K8YZ66_9BACT</name>
<comment type="subcellular location">
    <subcellularLocation>
        <location evidence="1">Cell inner membrane</location>
        <topology evidence="1">Multi-pass membrane protein</topology>
    </subcellularLocation>
    <subcellularLocation>
        <location evidence="13">Cell membrane</location>
        <topology evidence="13">Multi-pass membrane protein</topology>
    </subcellularLocation>
</comment>
<gene>
    <name evidence="13" type="primary">yidC</name>
    <name evidence="17" type="ORF">CWM47_14520</name>
</gene>
<keyword evidence="4 13" id="KW-0813">Transport</keyword>
<evidence type="ECO:0000256" key="5">
    <source>
        <dbReference type="ARBA" id="ARBA00022475"/>
    </source>
</evidence>
<dbReference type="AlphaFoldDB" id="A0A2K8YZ66"/>
<evidence type="ECO:0000313" key="17">
    <source>
        <dbReference type="EMBL" id="AUD02940.1"/>
    </source>
</evidence>
<feature type="transmembrane region" description="Helical" evidence="13">
    <location>
        <begin position="435"/>
        <end position="460"/>
    </location>
</feature>
<dbReference type="GO" id="GO:0032977">
    <property type="term" value="F:membrane insertase activity"/>
    <property type="evidence" value="ECO:0007669"/>
    <property type="project" value="InterPro"/>
</dbReference>
<dbReference type="Pfam" id="PF02096">
    <property type="entry name" value="60KD_IMP"/>
    <property type="match status" value="1"/>
</dbReference>
<dbReference type="Pfam" id="PF14849">
    <property type="entry name" value="YidC_periplas"/>
    <property type="match status" value="1"/>
</dbReference>
<keyword evidence="8 13" id="KW-1133">Transmembrane helix</keyword>
<evidence type="ECO:0000256" key="9">
    <source>
        <dbReference type="ARBA" id="ARBA00023136"/>
    </source>
</evidence>
<dbReference type="PANTHER" id="PTHR12428">
    <property type="entry name" value="OXA1"/>
    <property type="match status" value="1"/>
</dbReference>
<keyword evidence="7 13" id="KW-0653">Protein transport</keyword>
<dbReference type="Proteomes" id="UP000232883">
    <property type="component" value="Chromosome"/>
</dbReference>
<dbReference type="GO" id="GO:0015031">
    <property type="term" value="P:protein transport"/>
    <property type="evidence" value="ECO:0007669"/>
    <property type="project" value="UniProtKB-KW"/>
</dbReference>
<dbReference type="PRINTS" id="PR00701">
    <property type="entry name" value="60KDINNERMP"/>
</dbReference>
<feature type="domain" description="Membrane insertase YidC N-terminal" evidence="16">
    <location>
        <begin position="88"/>
        <end position="356"/>
    </location>
</feature>
<dbReference type="InterPro" id="IPR047196">
    <property type="entry name" value="YidC_ALB_C"/>
</dbReference>
<dbReference type="InterPro" id="IPR001708">
    <property type="entry name" value="YidC/ALB3/OXA1/COX18"/>
</dbReference>
<evidence type="ECO:0000256" key="12">
    <source>
        <dbReference type="ARBA" id="ARBA00033342"/>
    </source>
</evidence>
<evidence type="ECO:0000259" key="16">
    <source>
        <dbReference type="Pfam" id="PF14849"/>
    </source>
</evidence>
<keyword evidence="10 13" id="KW-0143">Chaperone</keyword>
<dbReference type="InterPro" id="IPR028055">
    <property type="entry name" value="YidC/Oxa/ALB_C"/>
</dbReference>
<feature type="transmembrane region" description="Helical" evidence="13">
    <location>
        <begin position="480"/>
        <end position="509"/>
    </location>
</feature>
<dbReference type="NCBIfam" id="TIGR03592">
    <property type="entry name" value="yidC_oxa1_cterm"/>
    <property type="match status" value="1"/>
</dbReference>
<evidence type="ECO:0000313" key="18">
    <source>
        <dbReference type="Proteomes" id="UP000232883"/>
    </source>
</evidence>
<feature type="transmembrane region" description="Helical" evidence="13">
    <location>
        <begin position="521"/>
        <end position="541"/>
    </location>
</feature>
<keyword evidence="9 13" id="KW-0472">Membrane</keyword>
<keyword evidence="18" id="KW-1185">Reference proteome</keyword>
<dbReference type="InterPro" id="IPR028053">
    <property type="entry name" value="Membr_insert_YidC_N"/>
</dbReference>
<evidence type="ECO:0000256" key="11">
    <source>
        <dbReference type="ARBA" id="ARBA00033245"/>
    </source>
</evidence>
<feature type="transmembrane region" description="Helical" evidence="13">
    <location>
        <begin position="370"/>
        <end position="390"/>
    </location>
</feature>